<gene>
    <name evidence="4" type="ORF">BDD43_2371</name>
</gene>
<dbReference type="GO" id="GO:0005976">
    <property type="term" value="P:polysaccharide metabolic process"/>
    <property type="evidence" value="ECO:0007669"/>
    <property type="project" value="TreeGrafter"/>
</dbReference>
<evidence type="ECO:0000256" key="2">
    <source>
        <dbReference type="PIRSR" id="PIRSR639069-2"/>
    </source>
</evidence>
<name>A0A495IZR1_9SPHI</name>
<dbReference type="Gene3D" id="3.40.50.1820">
    <property type="entry name" value="alpha/beta hydrolase"/>
    <property type="match status" value="1"/>
</dbReference>
<reference evidence="4 5" key="1">
    <citation type="submission" date="2018-10" db="EMBL/GenBank/DDBJ databases">
        <title>Genomic Encyclopedia of Archaeal and Bacterial Type Strains, Phase II (KMG-II): from individual species to whole genera.</title>
        <authorList>
            <person name="Goeker M."/>
        </authorList>
    </citation>
    <scope>NUCLEOTIDE SEQUENCE [LARGE SCALE GENOMIC DNA]</scope>
    <source>
        <strain evidence="4 5">DSM 18602</strain>
    </source>
</reference>
<evidence type="ECO:0000256" key="1">
    <source>
        <dbReference type="PIRSR" id="PIRSR639069-1"/>
    </source>
</evidence>
<dbReference type="Pfam" id="PF05448">
    <property type="entry name" value="AXE1"/>
    <property type="match status" value="1"/>
</dbReference>
<dbReference type="SUPFAM" id="SSF53474">
    <property type="entry name" value="alpha/beta-Hydrolases"/>
    <property type="match status" value="1"/>
</dbReference>
<feature type="active site" description="Nucleophile" evidence="1">
    <location>
        <position position="329"/>
    </location>
</feature>
<dbReference type="AlphaFoldDB" id="A0A495IZR1"/>
<organism evidence="4 5">
    <name type="scientific">Mucilaginibacter gracilis</name>
    <dbReference type="NCBI Taxonomy" id="423350"/>
    <lineage>
        <taxon>Bacteria</taxon>
        <taxon>Pseudomonadati</taxon>
        <taxon>Bacteroidota</taxon>
        <taxon>Sphingobacteriia</taxon>
        <taxon>Sphingobacteriales</taxon>
        <taxon>Sphingobacteriaceae</taxon>
        <taxon>Mucilaginibacter</taxon>
    </lineage>
</organism>
<sequence>MCINTKHVTNIKVKFKFKIFLLLGMLLLTGYGTRAQFILPENFNKPKAEANTGQKDANDVQGDVFINIKPGARNGVFKNADDIIYNLKVTNNYTVSQQGVLTCFVTTDENQPVYLDSVKVNMGKNSINHYRFKINASQPGFYKIGFAFHLTYYDDTVKRVFGLKPLLLTTETRKPADFDSFWQSTLDTLKTVNPQYKVTLQPALSVNNKKVYLVEMHSWGNAVIRGWLSIPNERDKKIAVKYRLPGYVVKAEHSVDDDDFAVFNINVRGNGNSADAIDTHGEYNLYNLENRDTYVYRSVYMDCVRGLDFLASHADMGLDTAKIMVDGASQGGTLVIALAALDKRVKIVTCEVPLYADFRKALEITKLDPKSQTPVGMIAKYQRTHPNFTNEKLFKVWDYYDPLNFAPMVKCPVLMGIGLLDQFCPPRCSFVLYNQLKNKNNEIWASPDKTHEVDGLYYTYQYLWFQDLLRLP</sequence>
<proteinExistence type="predicted"/>
<feature type="domain" description="Acetyl xylan esterase" evidence="3">
    <location>
        <begin position="171"/>
        <end position="464"/>
    </location>
</feature>
<keyword evidence="5" id="KW-1185">Reference proteome</keyword>
<dbReference type="EMBL" id="RBKU01000001">
    <property type="protein sequence ID" value="RKR82200.1"/>
    <property type="molecule type" value="Genomic_DNA"/>
</dbReference>
<feature type="binding site" evidence="2">
    <location>
        <position position="247"/>
    </location>
    <ligand>
        <name>substrate</name>
    </ligand>
</feature>
<feature type="active site" description="Charge relay system" evidence="1">
    <location>
        <position position="451"/>
    </location>
</feature>
<dbReference type="PANTHER" id="PTHR40111">
    <property type="entry name" value="CEPHALOSPORIN-C DEACETYLASE"/>
    <property type="match status" value="1"/>
</dbReference>
<evidence type="ECO:0000313" key="5">
    <source>
        <dbReference type="Proteomes" id="UP000268007"/>
    </source>
</evidence>
<dbReference type="OrthoDB" id="3668964at2"/>
<dbReference type="InterPro" id="IPR039069">
    <property type="entry name" value="CE7"/>
</dbReference>
<evidence type="ECO:0000313" key="4">
    <source>
        <dbReference type="EMBL" id="RKR82200.1"/>
    </source>
</evidence>
<evidence type="ECO:0000259" key="3">
    <source>
        <dbReference type="Pfam" id="PF05448"/>
    </source>
</evidence>
<dbReference type="InterPro" id="IPR029058">
    <property type="entry name" value="AB_hydrolase_fold"/>
</dbReference>
<protein>
    <submittedName>
        <fullName evidence="4">Cephalosporin-C deacetylase-like acetyl esterase</fullName>
    </submittedName>
</protein>
<comment type="caution">
    <text evidence="4">The sequence shown here is derived from an EMBL/GenBank/DDBJ whole genome shotgun (WGS) entry which is preliminary data.</text>
</comment>
<feature type="active site" description="Charge relay system" evidence="1">
    <location>
        <position position="421"/>
    </location>
</feature>
<dbReference type="Proteomes" id="UP000268007">
    <property type="component" value="Unassembled WGS sequence"/>
</dbReference>
<dbReference type="PANTHER" id="PTHR40111:SF1">
    <property type="entry name" value="CEPHALOSPORIN-C DEACETYLASE"/>
    <property type="match status" value="1"/>
</dbReference>
<accession>A0A495IZR1</accession>
<dbReference type="GO" id="GO:0052689">
    <property type="term" value="F:carboxylic ester hydrolase activity"/>
    <property type="evidence" value="ECO:0007669"/>
    <property type="project" value="TreeGrafter"/>
</dbReference>
<dbReference type="InterPro" id="IPR008391">
    <property type="entry name" value="AXE1_dom"/>
</dbReference>